<feature type="region of interest" description="Disordered" evidence="6">
    <location>
        <begin position="1"/>
        <end position="90"/>
    </location>
</feature>
<accession>A0AAV0BSH0</accession>
<dbReference type="PROSITE" id="PS51700">
    <property type="entry name" value="SEPARIN"/>
    <property type="match status" value="1"/>
</dbReference>
<feature type="region of interest" description="Disordered" evidence="6">
    <location>
        <begin position="106"/>
        <end position="128"/>
    </location>
</feature>
<dbReference type="GO" id="GO:0006508">
    <property type="term" value="P:proteolysis"/>
    <property type="evidence" value="ECO:0007669"/>
    <property type="project" value="InterPro"/>
</dbReference>
<dbReference type="InterPro" id="IPR011990">
    <property type="entry name" value="TPR-like_helical_dom_sf"/>
</dbReference>
<evidence type="ECO:0000256" key="3">
    <source>
        <dbReference type="ARBA" id="ARBA00022801"/>
    </source>
</evidence>
<dbReference type="InterPro" id="IPR005314">
    <property type="entry name" value="Peptidase_C50"/>
</dbReference>
<proteinExistence type="predicted"/>
<keyword evidence="9" id="KW-1185">Reference proteome</keyword>
<dbReference type="Proteomes" id="UP001153365">
    <property type="component" value="Unassembled WGS sequence"/>
</dbReference>
<dbReference type="GO" id="GO:0005737">
    <property type="term" value="C:cytoplasm"/>
    <property type="evidence" value="ECO:0007669"/>
    <property type="project" value="TreeGrafter"/>
</dbReference>
<dbReference type="GO" id="GO:0072686">
    <property type="term" value="C:mitotic spindle"/>
    <property type="evidence" value="ECO:0007669"/>
    <property type="project" value="TreeGrafter"/>
</dbReference>
<evidence type="ECO:0000256" key="2">
    <source>
        <dbReference type="ARBA" id="ARBA00012489"/>
    </source>
</evidence>
<comment type="caution">
    <text evidence="8">The sequence shown here is derived from an EMBL/GenBank/DDBJ whole genome shotgun (WGS) entry which is preliminary data.</text>
</comment>
<feature type="compositionally biased region" description="Low complexity" evidence="6">
    <location>
        <begin position="163"/>
        <end position="176"/>
    </location>
</feature>
<feature type="compositionally biased region" description="Low complexity" evidence="6">
    <location>
        <begin position="59"/>
        <end position="74"/>
    </location>
</feature>
<feature type="region of interest" description="Disordered" evidence="6">
    <location>
        <begin position="160"/>
        <end position="184"/>
    </location>
</feature>
<dbReference type="SUPFAM" id="SSF48452">
    <property type="entry name" value="TPR-like"/>
    <property type="match status" value="1"/>
</dbReference>
<protein>
    <recommendedName>
        <fullName evidence="2">separase</fullName>
        <ecNumber evidence="2">3.4.22.49</ecNumber>
    </recommendedName>
</protein>
<keyword evidence="4" id="KW-0159">Chromosome partition</keyword>
<dbReference type="EC" id="3.4.22.49" evidence="2"/>
<dbReference type="Pfam" id="PF03568">
    <property type="entry name" value="Separin_C"/>
    <property type="match status" value="1"/>
</dbReference>
<sequence length="2267" mass="254269">MAARQPPGAPTRRSTRTRGPSTKTNDSNQQDDDLNEGNLPNGARNSLSSSNKTFKELSSKQSKNSLSKTSSTTTVNGRKKPADSLTRNKASIVEKLTSDVKKIQLGTASKQKRQDDLPVISDPKPKENISVSEQISNAMITVNSQLSNLSDIRKSGWKADAPSISEQMSEGSSSRSRPNDKKSTFDEVMTSINKCYTAIYKLRKLMENDKSPSKQCDIERAGLALVNYAIEFGLYNSALRLLEISHSYLQPLSSPSSFVPFTIAIPRSIDELPVSVDSWKSYSRVLQFNLPKKNEEIHPSFKDVCVLILTAMAQGFQAFLNSNTGPRLSSSRNVSTKTSLKSSSSSEDCRIAKIRAKHCLDALISPTGLCQWNKVLENDGDILRDPEISRKVLASTQASYTAVVKACALWEDLLDPSILFKLRKSLILSLFHQRIKLQQFSISDTLLEQARRSIILYARSSPSQLDRVLSETRDYFVQILQILQKHNASQDICTSKNKGWVEIVQVVLGLARKAGDLDLVEQAIPFLDCDDLSDDDHGLGSKADHDPEKQAKLLLTSLTASIGLLELFLESSKDREIEARLRKSVLTLVSLDHLFPLISIDACHRIIIVVDKFRRACSQVIKRVKNILEKEQDKSECISAACLSALETIGSSWTRRIFKKSDSAIGPTLEGPVLSLMISGSIENSITISEHFFNTKDPNSYAESLKHLELCESLIKSLREPDVSAVRCLTSTYYNYGVALYHADKLDAATDFVRPSCEFPSIMLGFIRTPDQEVIWKNYNNDEDEEVAALQKQLLKRWELLALCYLSTDRLKSYQAYVSAIASHSSSHFDHVEKLINHGTDVLSQPSCSLSLCKLVSRATRLATSESTIAFANSDLARRLSDSNFSVSNLGVAAELQLKYLYENTRKPECRVLIRSILEDCLVWYSPEKYPLRRSKSISRLMQWHVTMDQSLSAEEKLQTLQQLLNQVKSLSQSEDYALDSHLRMYSNQYLALAQVWLALGAQLCSSESKFLSTSELAISNLEGILSSLSSVLTCDSNQASPISKSHLTRQASKSKKPTRSRPLPTKASTLTAQPMTSPNKTPPRIKPIITRKLETVNVSSIEKSPKLKDSRESPKKLDFSKPCLIDDLENHIQNLKLFAHVLGAHGLVFYKFRVLQYLRIILSNRLSRNYSEPKRTKLQMTVTLDLALTFLQVDGWDRSSALASEVDQAIKSAHVLSNVEILEFQALCLLVTSRCMSETSQAEEASRLLRLAGERWMQAKEEEELNLSSSELSTTQKIVRRTKILNMISLGFITDSHIKEKQGDLHLAIDSSISAVRLLHRASSNLLRVTNSVITRDRSPSEAITDVFKTEEKVQDCVPLAEVAREVKPHPYGLESHPIGHLSWQIAGLISDSLRRTTSLYIKRGSPRIAESYLSQFLAMAEQIGSGVLKANGMATKAGILTLKNEFETAQNTLQDAVSELGDGLSLELMEIWQLRSEVAYKLKNYEEARSNCTRIIEILKQIEKTQFSCVLLSTRLNSPRSLKDRESTLRRSTTDSKMLPFIIARVNRIKVLVSRATKNLEELSESAAELAQLPKTAKEQVFEPNLLATLELDSVLQNFRVDPLLGVLPEAMIVIPKQLAELENRGIDNQREFFPSLSKMIDSIEGFLTRGIIGSASVPHLYETIHTLITLKFISCILHRVVKNTASEVAALLDFAGSITIRREFFESVHFRLQNSNSVNSLSWPVDTDPSSDILKLRDLKIDSDEYLTSSSFQTITTHHLSDVRRPSEYRPVKNLPSSWRIVSIHLALDKDSLYIVNHSESEKPLVVKLPLDRLNRREGEDNFFTLSTAVEELKSIVTKSNAATQRARHVSGHNEKVSWWKERKELDTRMQQLVENIENNWLGACKGILRPCNKTDDLVGLRESLEKLFRRHLISPNDKNFYYSKNLDGQIIESFISLPISCRDEDLEDFIQFAVDTYQIQEAPVVGDEVDADQVSIARFFFLKKINKQLPSLYNVVCELRDIQKAYLKPFSKRDCADQHLFLILDKAFQGFPWEVLPILRGHSVSRIPSLSFLRDRLDVNFSSSLPMVVDSRKTSYILNPSGDLKNTQTQFESWLDGNLTWSGIKGRSPSSEEVKQSLLSSDLMLYFGHGGAEQYIRSTTIKQLPRCATTMLWGCSSGMLLDQGDFEPTGTPYAYMLGGCPSLLANLWDVTDKDIDKLAVDLFKRIGLFPNDQDKPSGGTEDKELLTITSALAQARSVCQLKYLNGAAPVVYGMPVKFAPCDK</sequence>
<dbReference type="GO" id="GO:0005634">
    <property type="term" value="C:nucleus"/>
    <property type="evidence" value="ECO:0007669"/>
    <property type="project" value="InterPro"/>
</dbReference>
<reference evidence="8" key="1">
    <citation type="submission" date="2022-06" db="EMBL/GenBank/DDBJ databases">
        <authorList>
            <consortium name="SYNGENTA / RWTH Aachen University"/>
        </authorList>
    </citation>
    <scope>NUCLEOTIDE SEQUENCE</scope>
</reference>
<feature type="region of interest" description="Disordered" evidence="6">
    <location>
        <begin position="1039"/>
        <end position="1089"/>
    </location>
</feature>
<organism evidence="8 9">
    <name type="scientific">Phakopsora pachyrhizi</name>
    <name type="common">Asian soybean rust disease fungus</name>
    <dbReference type="NCBI Taxonomy" id="170000"/>
    <lineage>
        <taxon>Eukaryota</taxon>
        <taxon>Fungi</taxon>
        <taxon>Dikarya</taxon>
        <taxon>Basidiomycota</taxon>
        <taxon>Pucciniomycotina</taxon>
        <taxon>Pucciniomycetes</taxon>
        <taxon>Pucciniales</taxon>
        <taxon>Phakopsoraceae</taxon>
        <taxon>Phakopsora</taxon>
    </lineage>
</organism>
<dbReference type="GO" id="GO:0051307">
    <property type="term" value="P:meiotic chromosome separation"/>
    <property type="evidence" value="ECO:0007669"/>
    <property type="project" value="TreeGrafter"/>
</dbReference>
<dbReference type="PANTHER" id="PTHR12792">
    <property type="entry name" value="EXTRA SPINDLE POLES 1-RELATED"/>
    <property type="match status" value="1"/>
</dbReference>
<dbReference type="InterPro" id="IPR030397">
    <property type="entry name" value="SEPARIN_core_dom"/>
</dbReference>
<dbReference type="PANTHER" id="PTHR12792:SF0">
    <property type="entry name" value="SEPARIN"/>
    <property type="match status" value="1"/>
</dbReference>
<evidence type="ECO:0000259" key="7">
    <source>
        <dbReference type="PROSITE" id="PS51700"/>
    </source>
</evidence>
<evidence type="ECO:0000256" key="1">
    <source>
        <dbReference type="ARBA" id="ARBA00000451"/>
    </source>
</evidence>
<evidence type="ECO:0000256" key="6">
    <source>
        <dbReference type="SAM" id="MobiDB-lite"/>
    </source>
</evidence>
<evidence type="ECO:0000313" key="9">
    <source>
        <dbReference type="Proteomes" id="UP001153365"/>
    </source>
</evidence>
<feature type="domain" description="Peptidase C50" evidence="7">
    <location>
        <begin position="2075"/>
        <end position="2170"/>
    </location>
</feature>
<dbReference type="GO" id="GO:0044732">
    <property type="term" value="C:mitotic spindle pole body"/>
    <property type="evidence" value="ECO:0007669"/>
    <property type="project" value="TreeGrafter"/>
</dbReference>
<feature type="compositionally biased region" description="Polar residues" evidence="6">
    <location>
        <begin position="1039"/>
        <end position="1052"/>
    </location>
</feature>
<gene>
    <name evidence="8" type="ORF">PPACK8108_LOCUS24713</name>
</gene>
<keyword evidence="5" id="KW-0175">Coiled coil</keyword>
<feature type="compositionally biased region" description="Polar residues" evidence="6">
    <location>
        <begin position="43"/>
        <end position="52"/>
    </location>
</feature>
<name>A0AAV0BSH0_PHAPC</name>
<evidence type="ECO:0000256" key="4">
    <source>
        <dbReference type="ARBA" id="ARBA00022829"/>
    </source>
</evidence>
<evidence type="ECO:0000256" key="5">
    <source>
        <dbReference type="SAM" id="Coils"/>
    </source>
</evidence>
<comment type="catalytic activity">
    <reaction evidence="1">
        <text>All bonds known to be hydrolyzed by this endopeptidase have arginine in P1 and an acidic residue in P4. P6 is often occupied by an acidic residue or by a hydroxy-amino-acid residue, the phosphorylation of which enhances cleavage.</text>
        <dbReference type="EC" id="3.4.22.49"/>
    </reaction>
</comment>
<dbReference type="EMBL" id="CALTRL010006102">
    <property type="protein sequence ID" value="CAH7689597.1"/>
    <property type="molecule type" value="Genomic_DNA"/>
</dbReference>
<feature type="coiled-coil region" evidence="5">
    <location>
        <begin position="1548"/>
        <end position="1575"/>
    </location>
</feature>
<dbReference type="GO" id="GO:0004197">
    <property type="term" value="F:cysteine-type endopeptidase activity"/>
    <property type="evidence" value="ECO:0007669"/>
    <property type="project" value="InterPro"/>
</dbReference>
<feature type="compositionally biased region" description="Polar residues" evidence="6">
    <location>
        <begin position="1067"/>
        <end position="1080"/>
    </location>
</feature>
<keyword evidence="3" id="KW-0378">Hydrolase</keyword>
<evidence type="ECO:0000313" key="8">
    <source>
        <dbReference type="EMBL" id="CAH7689597.1"/>
    </source>
</evidence>